<accession>A0A834GXH6</accession>
<dbReference type="Proteomes" id="UP000626092">
    <property type="component" value="Unassembled WGS sequence"/>
</dbReference>
<evidence type="ECO:0000256" key="1">
    <source>
        <dbReference type="SAM" id="MobiDB-lite"/>
    </source>
</evidence>
<evidence type="ECO:0000313" key="3">
    <source>
        <dbReference type="Proteomes" id="UP000626092"/>
    </source>
</evidence>
<dbReference type="AlphaFoldDB" id="A0A834GXH6"/>
<feature type="region of interest" description="Disordered" evidence="1">
    <location>
        <begin position="26"/>
        <end position="46"/>
    </location>
</feature>
<gene>
    <name evidence="2" type="ORF">RHSIM_Rhsim05G0146800</name>
</gene>
<sequence>MGPPVQAPILAEPDSSSCGLVCPSGDAGSKRSLGLGPCRRKSDPSRYVRPTTNVTVDLIAIGNDEACQNLSGADLSDVLLRYMNEAAMAALEEKLTAQGSSDATSLTIKKTHFEQAQRKISPSVSDKVCMTLYE</sequence>
<comment type="caution">
    <text evidence="2">The sequence shown here is derived from an EMBL/GenBank/DDBJ whole genome shotgun (WGS) entry which is preliminary data.</text>
</comment>
<proteinExistence type="predicted"/>
<dbReference type="Gene3D" id="1.10.8.60">
    <property type="match status" value="1"/>
</dbReference>
<reference evidence="2" key="1">
    <citation type="submission" date="2019-11" db="EMBL/GenBank/DDBJ databases">
        <authorList>
            <person name="Liu Y."/>
            <person name="Hou J."/>
            <person name="Li T.-Q."/>
            <person name="Guan C.-H."/>
            <person name="Wu X."/>
            <person name="Wu H.-Z."/>
            <person name="Ling F."/>
            <person name="Zhang R."/>
            <person name="Shi X.-G."/>
            <person name="Ren J.-P."/>
            <person name="Chen E.-F."/>
            <person name="Sun J.-M."/>
        </authorList>
    </citation>
    <scope>NUCLEOTIDE SEQUENCE</scope>
    <source>
        <strain evidence="2">Adult_tree_wgs_1</strain>
        <tissue evidence="2">Leaves</tissue>
    </source>
</reference>
<evidence type="ECO:0000313" key="2">
    <source>
        <dbReference type="EMBL" id="KAF7143630.1"/>
    </source>
</evidence>
<protein>
    <submittedName>
        <fullName evidence="2">Uncharacterized protein</fullName>
    </submittedName>
</protein>
<dbReference type="OrthoDB" id="27435at2759"/>
<keyword evidence="3" id="KW-1185">Reference proteome</keyword>
<name>A0A834GXH6_RHOSS</name>
<dbReference type="EMBL" id="WJXA01000005">
    <property type="protein sequence ID" value="KAF7143630.1"/>
    <property type="molecule type" value="Genomic_DNA"/>
</dbReference>
<organism evidence="2 3">
    <name type="scientific">Rhododendron simsii</name>
    <name type="common">Sims's rhododendron</name>
    <dbReference type="NCBI Taxonomy" id="118357"/>
    <lineage>
        <taxon>Eukaryota</taxon>
        <taxon>Viridiplantae</taxon>
        <taxon>Streptophyta</taxon>
        <taxon>Embryophyta</taxon>
        <taxon>Tracheophyta</taxon>
        <taxon>Spermatophyta</taxon>
        <taxon>Magnoliopsida</taxon>
        <taxon>eudicotyledons</taxon>
        <taxon>Gunneridae</taxon>
        <taxon>Pentapetalae</taxon>
        <taxon>asterids</taxon>
        <taxon>Ericales</taxon>
        <taxon>Ericaceae</taxon>
        <taxon>Ericoideae</taxon>
        <taxon>Rhodoreae</taxon>
        <taxon>Rhododendron</taxon>
    </lineage>
</organism>